<accession>A0ABQ4KAC0</accession>
<sequence>MNVGEVIIKNGNADVIVEIRSDGGRVVIPLEQYIARNTVVNIDGEYKTIEEILAQRSEDYMNGIKVHER</sequence>
<evidence type="ECO:0000313" key="2">
    <source>
        <dbReference type="Proteomes" id="UP000680279"/>
    </source>
</evidence>
<dbReference type="RefSeq" id="WP_212963675.1">
    <property type="nucleotide sequence ID" value="NZ_BOQT01000018.1"/>
</dbReference>
<organism evidence="1 2">
    <name type="scientific">Siminovitchia fordii</name>
    <dbReference type="NCBI Taxonomy" id="254759"/>
    <lineage>
        <taxon>Bacteria</taxon>
        <taxon>Bacillati</taxon>
        <taxon>Bacillota</taxon>
        <taxon>Bacilli</taxon>
        <taxon>Bacillales</taxon>
        <taxon>Bacillaceae</taxon>
        <taxon>Siminovitchia</taxon>
    </lineage>
</organism>
<dbReference type="Proteomes" id="UP000680279">
    <property type="component" value="Unassembled WGS sequence"/>
</dbReference>
<name>A0ABQ4KAC0_9BACI</name>
<evidence type="ECO:0000313" key="1">
    <source>
        <dbReference type="EMBL" id="GIN22556.1"/>
    </source>
</evidence>
<protein>
    <submittedName>
        <fullName evidence="1">Uncharacterized protein</fullName>
    </submittedName>
</protein>
<comment type="caution">
    <text evidence="1">The sequence shown here is derived from an EMBL/GenBank/DDBJ whole genome shotgun (WGS) entry which is preliminary data.</text>
</comment>
<dbReference type="EMBL" id="BOQT01000018">
    <property type="protein sequence ID" value="GIN22556.1"/>
    <property type="molecule type" value="Genomic_DNA"/>
</dbReference>
<keyword evidence="2" id="KW-1185">Reference proteome</keyword>
<gene>
    <name evidence="1" type="ORF">J1TS3_36900</name>
</gene>
<proteinExistence type="predicted"/>
<reference evidence="1 2" key="1">
    <citation type="submission" date="2021-03" db="EMBL/GenBank/DDBJ databases">
        <title>Antimicrobial resistance genes in bacteria isolated from Japanese honey, and their potential for conferring macrolide and lincosamide resistance in the American foulbrood pathogen Paenibacillus larvae.</title>
        <authorList>
            <person name="Okamoto M."/>
            <person name="Kumagai M."/>
            <person name="Kanamori H."/>
            <person name="Takamatsu D."/>
        </authorList>
    </citation>
    <scope>NUCLEOTIDE SEQUENCE [LARGE SCALE GENOMIC DNA]</scope>
    <source>
        <strain evidence="1 2">J1TS3</strain>
    </source>
</reference>